<feature type="coiled-coil region" evidence="6">
    <location>
        <begin position="299"/>
        <end position="326"/>
    </location>
</feature>
<feature type="coiled-coil region" evidence="6">
    <location>
        <begin position="369"/>
        <end position="435"/>
    </location>
</feature>
<dbReference type="PANTHER" id="PTHR19370:SF185">
    <property type="entry name" value="NADH-CYTOCHROME B5 REDUCTASE"/>
    <property type="match status" value="1"/>
</dbReference>
<name>A0A8S1XHC5_9CILI</name>
<keyword evidence="3 5" id="KW-0274">FAD</keyword>
<evidence type="ECO:0000313" key="9">
    <source>
        <dbReference type="EMBL" id="CAD8200566.1"/>
    </source>
</evidence>
<dbReference type="InterPro" id="IPR001433">
    <property type="entry name" value="OxRdtase_FAD/NAD-bd"/>
</dbReference>
<feature type="binding site" evidence="5">
    <location>
        <position position="743"/>
    </location>
    <ligand>
        <name>FAD</name>
        <dbReference type="ChEBI" id="CHEBI:57692"/>
    </ligand>
</feature>
<evidence type="ECO:0000256" key="7">
    <source>
        <dbReference type="SAM" id="Phobius"/>
    </source>
</evidence>
<dbReference type="PROSITE" id="PS51384">
    <property type="entry name" value="FAD_FR"/>
    <property type="match status" value="1"/>
</dbReference>
<gene>
    <name evidence="9" type="ORF">PPENT_87.1.T1250020</name>
</gene>
<feature type="binding site" evidence="5">
    <location>
        <position position="741"/>
    </location>
    <ligand>
        <name>FAD</name>
        <dbReference type="ChEBI" id="CHEBI:57692"/>
    </ligand>
</feature>
<dbReference type="InterPro" id="IPR008333">
    <property type="entry name" value="Cbr1-like_FAD-bd_dom"/>
</dbReference>
<protein>
    <recommendedName>
        <fullName evidence="8">FAD-binding FR-type domain-containing protein</fullName>
    </recommendedName>
</protein>
<dbReference type="Pfam" id="PF00970">
    <property type="entry name" value="FAD_binding_6"/>
    <property type="match status" value="1"/>
</dbReference>
<dbReference type="Proteomes" id="UP000689195">
    <property type="component" value="Unassembled WGS sequence"/>
</dbReference>
<keyword evidence="7" id="KW-0812">Transmembrane</keyword>
<dbReference type="AlphaFoldDB" id="A0A8S1XHC5"/>
<comment type="cofactor">
    <cofactor evidence="1 5">
        <name>FAD</name>
        <dbReference type="ChEBI" id="CHEBI:57692"/>
    </cofactor>
</comment>
<keyword evidence="6" id="KW-0175">Coiled coil</keyword>
<feature type="binding site" evidence="5">
    <location>
        <position position="832"/>
    </location>
    <ligand>
        <name>FAD</name>
        <dbReference type="ChEBI" id="CHEBI:57692"/>
    </ligand>
</feature>
<dbReference type="InterPro" id="IPR001834">
    <property type="entry name" value="CBR-like"/>
</dbReference>
<dbReference type="OrthoDB" id="432685at2759"/>
<feature type="domain" description="FAD-binding FR-type" evidence="8">
    <location>
        <begin position="683"/>
        <end position="801"/>
    </location>
</feature>
<evidence type="ECO:0000256" key="3">
    <source>
        <dbReference type="ARBA" id="ARBA00022827"/>
    </source>
</evidence>
<evidence type="ECO:0000256" key="4">
    <source>
        <dbReference type="ARBA" id="ARBA00023002"/>
    </source>
</evidence>
<reference evidence="9" key="1">
    <citation type="submission" date="2021-01" db="EMBL/GenBank/DDBJ databases">
        <authorList>
            <consortium name="Genoscope - CEA"/>
            <person name="William W."/>
        </authorList>
    </citation>
    <scope>NUCLEOTIDE SEQUENCE</scope>
</reference>
<proteinExistence type="predicted"/>
<feature type="transmembrane region" description="Helical" evidence="7">
    <location>
        <begin position="647"/>
        <end position="665"/>
    </location>
</feature>
<dbReference type="GO" id="GO:0016491">
    <property type="term" value="F:oxidoreductase activity"/>
    <property type="evidence" value="ECO:0007669"/>
    <property type="project" value="UniProtKB-KW"/>
</dbReference>
<feature type="binding site" evidence="5">
    <location>
        <position position="760"/>
    </location>
    <ligand>
        <name>FAD</name>
        <dbReference type="ChEBI" id="CHEBI:57692"/>
    </ligand>
</feature>
<dbReference type="Pfam" id="PF00175">
    <property type="entry name" value="NAD_binding_1"/>
    <property type="match status" value="1"/>
</dbReference>
<feature type="coiled-coil region" evidence="6">
    <location>
        <begin position="509"/>
        <end position="536"/>
    </location>
</feature>
<dbReference type="FunFam" id="3.40.50.80:FF:000042">
    <property type="entry name" value="Putative NADH-cytochrome b5 reductase"/>
    <property type="match status" value="1"/>
</dbReference>
<organism evidence="9 10">
    <name type="scientific">Paramecium pentaurelia</name>
    <dbReference type="NCBI Taxonomy" id="43138"/>
    <lineage>
        <taxon>Eukaryota</taxon>
        <taxon>Sar</taxon>
        <taxon>Alveolata</taxon>
        <taxon>Ciliophora</taxon>
        <taxon>Intramacronucleata</taxon>
        <taxon>Oligohymenophorea</taxon>
        <taxon>Peniculida</taxon>
        <taxon>Parameciidae</taxon>
        <taxon>Paramecium</taxon>
    </lineage>
</organism>
<evidence type="ECO:0000259" key="8">
    <source>
        <dbReference type="PROSITE" id="PS51384"/>
    </source>
</evidence>
<dbReference type="CDD" id="cd06183">
    <property type="entry name" value="cyt_b5_reduct_like"/>
    <property type="match status" value="1"/>
</dbReference>
<accession>A0A8S1XHC5</accession>
<dbReference type="FunFam" id="2.40.30.10:FF:000021">
    <property type="entry name" value="NADH-cytochrome b5 reductase"/>
    <property type="match status" value="1"/>
</dbReference>
<comment type="caution">
    <text evidence="9">The sequence shown here is derived from an EMBL/GenBank/DDBJ whole genome shotgun (WGS) entry which is preliminary data.</text>
</comment>
<keyword evidence="2 5" id="KW-0285">Flavoprotein</keyword>
<feature type="binding site" evidence="5">
    <location>
        <position position="758"/>
    </location>
    <ligand>
        <name>FAD</name>
        <dbReference type="ChEBI" id="CHEBI:57692"/>
    </ligand>
</feature>
<evidence type="ECO:0000256" key="1">
    <source>
        <dbReference type="ARBA" id="ARBA00001974"/>
    </source>
</evidence>
<evidence type="ECO:0000256" key="6">
    <source>
        <dbReference type="SAM" id="Coils"/>
    </source>
</evidence>
<feature type="binding site" evidence="5">
    <location>
        <position position="775"/>
    </location>
    <ligand>
        <name>FAD</name>
        <dbReference type="ChEBI" id="CHEBI:57692"/>
    </ligand>
</feature>
<evidence type="ECO:0000256" key="2">
    <source>
        <dbReference type="ARBA" id="ARBA00022630"/>
    </source>
</evidence>
<dbReference type="EMBL" id="CAJJDO010000125">
    <property type="protein sequence ID" value="CAD8200566.1"/>
    <property type="molecule type" value="Genomic_DNA"/>
</dbReference>
<dbReference type="InterPro" id="IPR017927">
    <property type="entry name" value="FAD-bd_FR_type"/>
</dbReference>
<keyword evidence="4" id="KW-0560">Oxidoreductase</keyword>
<keyword evidence="7" id="KW-0472">Membrane</keyword>
<keyword evidence="10" id="KW-1185">Reference proteome</keyword>
<keyword evidence="7" id="KW-1133">Transmembrane helix</keyword>
<dbReference type="PANTHER" id="PTHR19370">
    <property type="entry name" value="NADH-CYTOCHROME B5 REDUCTASE"/>
    <property type="match status" value="1"/>
</dbReference>
<evidence type="ECO:0000313" key="10">
    <source>
        <dbReference type="Proteomes" id="UP000689195"/>
    </source>
</evidence>
<evidence type="ECO:0000256" key="5">
    <source>
        <dbReference type="PIRSR" id="PIRSR601834-1"/>
    </source>
</evidence>
<sequence>MSKKQEKLKKELLVQVSRDVQNPQDSQKEAFKLVQNANEKFQQFEFDLKNHQMMKCQNKEVHPKKMSSLQKHSIHLIFYKYISQKQFILYIYHKLYIYLLYSKVQSRNRQIKINRKYKDEKLILQPQIKQNEIKAQLPKIQNQPQIRKANYKTYIKYQSQIREINSSNSRQKQLLKENQDLIRITNQRYLKNNNQSHIINRQLWSFLQKKFKGREIANKYKEILLKNQESAQQLQLQLNEQNRILKKQNQLQKILNFQTQMICFNKKLETRINRQIQIINYQRLIIRVQISICRIRKQNNYLNKAIDTFEQNLKQFESEVGRQQKINFQQTQIAAQDKLSILEKEGTIERLQKFNHQLSIDLNQINTLQKEVNEKFKSLLAAYNILENQKISIENDLEFRKKDQQEHLSCLKEKIQKLTNLKGIYDEELKKCKNQFKLQRLRDQFQLQYEQMKVLCFESEVLRKRLKLREVENDQLQFDNDKFKWSVRKDPNGILSDLKIMKLQPENPNAQVQEENDRLTAENKQLMKQIQQIELYVQEVKSMFDRERSFLEEKVFHKENEINEIIIKNHHEMAEIENKYQDIQRRQDTMKTKQDKPVNPINNNHIVNIINLIWFNNQALRSLFIMYLNYKRKLNPIFDLLKYYQMIYIYIFAALLVVALIKFIWKSLINPKGPTALEPKHKREYLTCQLIEKTKLSHDTYNFKFALPSKRHVLGIEVGQHIILHEQIKTREYPEGELVERKYTPTSPVDQKGNFDLLIKIYRANEHPKFPDGGKLTSWIENMIPGESIHITGPGGRLIYLGYGNVQINKMPQLYRKKYKKIVMIAGGSGITPMYQIIQAVATNNNDRTQLALLFANKSEQDILLYNELKAFAALKKLTLHLTLDNPPAQWVGFSGFVTKDMTEQAFGKLDNQTLALTCGPPMMNSLARTNFQQLGMNSDDIFEF</sequence>
<dbReference type="GO" id="GO:0071949">
    <property type="term" value="F:FAD binding"/>
    <property type="evidence" value="ECO:0007669"/>
    <property type="project" value="TreeGrafter"/>
</dbReference>